<dbReference type="PROSITE" id="PS51846">
    <property type="entry name" value="CNNM"/>
    <property type="match status" value="1"/>
</dbReference>
<sequence>MVLLSSYWNRNNKHLNEISLGVLIGALIFLILLSGFFSGSETSMMALNRYRLRHLAKQNNRAAIRTTELLKRPDRLIGLILLGNNFVNLLASALATVIAIRIWGEAGILIATLFLTAIILIFAEVTPKTLAVLHPERIAFPTSFVLKPLLRILYPGVWVVNWISNGLLRLVNVIPRQMDQDKLTNDELRTVVNEAGVLISKRHKQMLVGILDLDTVTVDDIMIPRNEITGIDLEESEKDIREHLLRIRYGRVPVYRGDISNVTGIIHLRELLTVMQREELKAEHLTTYVREPYFIPANTPLHTQLFNFQHQRKRMGLVVDEYGDIQGLVTLEDILEEIVGEFTTDPISIPDVYPQADGSYLIEGSATIRDLNRTMHWDLPTKGPKTLNGLILEYLETIPEPGTSMLLSGYPIDIIRTQEHVIKTVRLYPNKGKPTPKEKMEEK</sequence>
<feature type="transmembrane region" description="Helical" evidence="13">
    <location>
        <begin position="20"/>
        <end position="39"/>
    </location>
</feature>
<comment type="function">
    <text evidence="9">Plays a role in the transport of magnesium and cobalt ions.</text>
</comment>
<evidence type="ECO:0000256" key="2">
    <source>
        <dbReference type="ARBA" id="ARBA00006337"/>
    </source>
</evidence>
<keyword evidence="4 12" id="KW-0812">Transmembrane</keyword>
<comment type="subcellular location">
    <subcellularLocation>
        <location evidence="1">Cell membrane</location>
        <topology evidence="1">Multi-pass membrane protein</topology>
    </subcellularLocation>
</comment>
<evidence type="ECO:0000259" key="15">
    <source>
        <dbReference type="PROSITE" id="PS51846"/>
    </source>
</evidence>
<feature type="transmembrane region" description="Helical" evidence="13">
    <location>
        <begin position="106"/>
        <end position="123"/>
    </location>
</feature>
<dbReference type="Pfam" id="PF00571">
    <property type="entry name" value="CBS"/>
    <property type="match status" value="2"/>
</dbReference>
<dbReference type="Pfam" id="PF01595">
    <property type="entry name" value="CNNM"/>
    <property type="match status" value="1"/>
</dbReference>
<evidence type="ECO:0000256" key="7">
    <source>
        <dbReference type="ARBA" id="ARBA00023122"/>
    </source>
</evidence>
<keyword evidence="8 12" id="KW-0472">Membrane</keyword>
<dbReference type="Pfam" id="PF03471">
    <property type="entry name" value="CorC_HlyC"/>
    <property type="match status" value="1"/>
</dbReference>
<evidence type="ECO:0000259" key="14">
    <source>
        <dbReference type="PROSITE" id="PS51371"/>
    </source>
</evidence>
<evidence type="ECO:0000256" key="13">
    <source>
        <dbReference type="SAM" id="Phobius"/>
    </source>
</evidence>
<evidence type="ECO:0000313" key="16">
    <source>
        <dbReference type="EMBL" id="VFJ61123.1"/>
    </source>
</evidence>
<evidence type="ECO:0000256" key="4">
    <source>
        <dbReference type="ARBA" id="ARBA00022692"/>
    </source>
</evidence>
<reference evidence="16" key="1">
    <citation type="submission" date="2019-02" db="EMBL/GenBank/DDBJ databases">
        <authorList>
            <person name="Gruber-Vodicka R. H."/>
            <person name="Seah K. B. B."/>
        </authorList>
    </citation>
    <scope>NUCLEOTIDE SEQUENCE</scope>
    <source>
        <strain evidence="16">BECK_BZ106</strain>
    </source>
</reference>
<feature type="transmembrane region" description="Helical" evidence="13">
    <location>
        <begin position="144"/>
        <end position="163"/>
    </location>
</feature>
<protein>
    <recommendedName>
        <fullName evidence="10">Magnesium and cobalt efflux protein CorC</fullName>
    </recommendedName>
</protein>
<evidence type="ECO:0000256" key="10">
    <source>
        <dbReference type="ARBA" id="ARBA00040729"/>
    </source>
</evidence>
<dbReference type="PANTHER" id="PTHR22777:SF32">
    <property type="entry name" value="UPF0053 INNER MEMBRANE PROTEIN YFJD"/>
    <property type="match status" value="1"/>
</dbReference>
<feature type="domain" description="CBS" evidence="14">
    <location>
        <begin position="222"/>
        <end position="283"/>
    </location>
</feature>
<feature type="transmembrane region" description="Helical" evidence="13">
    <location>
        <begin position="76"/>
        <end position="100"/>
    </location>
</feature>
<organism evidence="16">
    <name type="scientific">Candidatus Kentrum sp. FW</name>
    <dbReference type="NCBI Taxonomy" id="2126338"/>
    <lineage>
        <taxon>Bacteria</taxon>
        <taxon>Pseudomonadati</taxon>
        <taxon>Pseudomonadota</taxon>
        <taxon>Gammaproteobacteria</taxon>
        <taxon>Candidatus Kentrum</taxon>
    </lineage>
</organism>
<dbReference type="InterPro" id="IPR000644">
    <property type="entry name" value="CBS_dom"/>
</dbReference>
<dbReference type="GO" id="GO:0005886">
    <property type="term" value="C:plasma membrane"/>
    <property type="evidence" value="ECO:0007669"/>
    <property type="project" value="UniProtKB-SubCell"/>
</dbReference>
<accession>A0A450T3J2</accession>
<dbReference type="SUPFAM" id="SSF56176">
    <property type="entry name" value="FAD-binding/transporter-associated domain-like"/>
    <property type="match status" value="1"/>
</dbReference>
<dbReference type="NCBIfam" id="NF008604">
    <property type="entry name" value="PRK11573.1"/>
    <property type="match status" value="1"/>
</dbReference>
<evidence type="ECO:0000256" key="9">
    <source>
        <dbReference type="ARBA" id="ARBA00037273"/>
    </source>
</evidence>
<evidence type="ECO:0000256" key="5">
    <source>
        <dbReference type="ARBA" id="ARBA00022737"/>
    </source>
</evidence>
<evidence type="ECO:0000256" key="8">
    <source>
        <dbReference type="ARBA" id="ARBA00023136"/>
    </source>
</evidence>
<dbReference type="EMBL" id="CAADFD010000063">
    <property type="protein sequence ID" value="VFJ61123.1"/>
    <property type="molecule type" value="Genomic_DNA"/>
</dbReference>
<dbReference type="GO" id="GO:0050660">
    <property type="term" value="F:flavin adenine dinucleotide binding"/>
    <property type="evidence" value="ECO:0007669"/>
    <property type="project" value="InterPro"/>
</dbReference>
<dbReference type="PANTHER" id="PTHR22777">
    <property type="entry name" value="HEMOLYSIN-RELATED"/>
    <property type="match status" value="1"/>
</dbReference>
<dbReference type="AlphaFoldDB" id="A0A450T3J2"/>
<dbReference type="InterPro" id="IPR016169">
    <property type="entry name" value="FAD-bd_PCMH_sub2"/>
</dbReference>
<name>A0A450T3J2_9GAMM</name>
<evidence type="ECO:0000256" key="6">
    <source>
        <dbReference type="ARBA" id="ARBA00022989"/>
    </source>
</evidence>
<dbReference type="InterPro" id="IPR005170">
    <property type="entry name" value="Transptr-assoc_dom"/>
</dbReference>
<dbReference type="FunFam" id="3.10.580.10:FF:000002">
    <property type="entry name" value="Magnesium/cobalt efflux protein CorC"/>
    <property type="match status" value="1"/>
</dbReference>
<dbReference type="CDD" id="cd04590">
    <property type="entry name" value="CBS_pair_CorC_HlyC_assoc"/>
    <property type="match status" value="1"/>
</dbReference>
<dbReference type="InterPro" id="IPR046342">
    <property type="entry name" value="CBS_dom_sf"/>
</dbReference>
<dbReference type="Gene3D" id="3.30.465.10">
    <property type="match status" value="1"/>
</dbReference>
<evidence type="ECO:0000256" key="11">
    <source>
        <dbReference type="PROSITE-ProRule" id="PRU00703"/>
    </source>
</evidence>
<keyword evidence="3" id="KW-1003">Cell membrane</keyword>
<dbReference type="InterPro" id="IPR044751">
    <property type="entry name" value="Ion_transp-like_CBS"/>
</dbReference>
<keyword evidence="7 11" id="KW-0129">CBS domain</keyword>
<comment type="similarity">
    <text evidence="2">Belongs to the UPF0053 family.</text>
</comment>
<dbReference type="InterPro" id="IPR002550">
    <property type="entry name" value="CNNM"/>
</dbReference>
<feature type="domain" description="CNNM transmembrane" evidence="15">
    <location>
        <begin position="16"/>
        <end position="206"/>
    </location>
</feature>
<evidence type="ECO:0000256" key="12">
    <source>
        <dbReference type="PROSITE-ProRule" id="PRU01193"/>
    </source>
</evidence>
<evidence type="ECO:0000256" key="3">
    <source>
        <dbReference type="ARBA" id="ARBA00022475"/>
    </source>
</evidence>
<keyword evidence="5" id="KW-0677">Repeat</keyword>
<keyword evidence="6 12" id="KW-1133">Transmembrane helix</keyword>
<dbReference type="SUPFAM" id="SSF54631">
    <property type="entry name" value="CBS-domain pair"/>
    <property type="match status" value="1"/>
</dbReference>
<proteinExistence type="inferred from homology"/>
<dbReference type="Gene3D" id="3.10.580.10">
    <property type="entry name" value="CBS-domain"/>
    <property type="match status" value="1"/>
</dbReference>
<evidence type="ECO:0000256" key="1">
    <source>
        <dbReference type="ARBA" id="ARBA00004651"/>
    </source>
</evidence>
<dbReference type="SMART" id="SM01091">
    <property type="entry name" value="CorC_HlyC"/>
    <property type="match status" value="1"/>
</dbReference>
<gene>
    <name evidence="16" type="ORF">BECKFW1821B_GA0114236_106321</name>
</gene>
<dbReference type="InterPro" id="IPR036318">
    <property type="entry name" value="FAD-bd_PCMH-like_sf"/>
</dbReference>
<feature type="domain" description="CBS" evidence="14">
    <location>
        <begin position="288"/>
        <end position="344"/>
    </location>
</feature>
<dbReference type="PROSITE" id="PS51371">
    <property type="entry name" value="CBS"/>
    <property type="match status" value="2"/>
</dbReference>